<dbReference type="SUPFAM" id="SSF53822">
    <property type="entry name" value="Periplasmic binding protein-like I"/>
    <property type="match status" value="1"/>
</dbReference>
<evidence type="ECO:0000313" key="9">
    <source>
        <dbReference type="WBParaSite" id="PDA_v2.g14795.t1"/>
    </source>
</evidence>
<dbReference type="PANTHER" id="PTHR11920">
    <property type="entry name" value="GUANYLYL CYCLASE"/>
    <property type="match status" value="1"/>
</dbReference>
<dbReference type="WBParaSite" id="PDA_v2.g14795.t1">
    <property type="protein sequence ID" value="PDA_v2.g14795.t1"/>
    <property type="gene ID" value="PDA_v2.g14795"/>
</dbReference>
<reference evidence="9" key="1">
    <citation type="submission" date="2022-11" db="UniProtKB">
        <authorList>
            <consortium name="WormBaseParasite"/>
        </authorList>
    </citation>
    <scope>IDENTIFICATION</scope>
</reference>
<feature type="domain" description="Protein kinase" evidence="7">
    <location>
        <begin position="175"/>
        <end position="418"/>
    </location>
</feature>
<name>A0A914P9P7_9BILA</name>
<proteinExistence type="predicted"/>
<dbReference type="InterPro" id="IPR000719">
    <property type="entry name" value="Prot_kinase_dom"/>
</dbReference>
<organism evidence="8 9">
    <name type="scientific">Panagrolaimus davidi</name>
    <dbReference type="NCBI Taxonomy" id="227884"/>
    <lineage>
        <taxon>Eukaryota</taxon>
        <taxon>Metazoa</taxon>
        <taxon>Ecdysozoa</taxon>
        <taxon>Nematoda</taxon>
        <taxon>Chromadorea</taxon>
        <taxon>Rhabditida</taxon>
        <taxon>Tylenchina</taxon>
        <taxon>Panagrolaimomorpha</taxon>
        <taxon>Panagrolaimoidea</taxon>
        <taxon>Panagrolaimidae</taxon>
        <taxon>Panagrolaimus</taxon>
    </lineage>
</organism>
<keyword evidence="3" id="KW-0547">Nucleotide-binding</keyword>
<dbReference type="GO" id="GO:0004016">
    <property type="term" value="F:adenylate cyclase activity"/>
    <property type="evidence" value="ECO:0007669"/>
    <property type="project" value="TreeGrafter"/>
</dbReference>
<dbReference type="GO" id="GO:0007168">
    <property type="term" value="P:receptor guanylyl cyclase signaling pathway"/>
    <property type="evidence" value="ECO:0007669"/>
    <property type="project" value="TreeGrafter"/>
</dbReference>
<dbReference type="SUPFAM" id="SSF56112">
    <property type="entry name" value="Protein kinase-like (PK-like)"/>
    <property type="match status" value="1"/>
</dbReference>
<evidence type="ECO:0000256" key="6">
    <source>
        <dbReference type="SAM" id="Phobius"/>
    </source>
</evidence>
<dbReference type="GO" id="GO:0004672">
    <property type="term" value="F:protein kinase activity"/>
    <property type="evidence" value="ECO:0007669"/>
    <property type="project" value="InterPro"/>
</dbReference>
<dbReference type="Proteomes" id="UP000887578">
    <property type="component" value="Unplaced"/>
</dbReference>
<dbReference type="SMART" id="SM00220">
    <property type="entry name" value="S_TKc"/>
    <property type="match status" value="1"/>
</dbReference>
<dbReference type="InterPro" id="IPR050401">
    <property type="entry name" value="Cyclic_nucleotide_synthase"/>
</dbReference>
<accession>A0A914P9P7</accession>
<keyword evidence="8" id="KW-1185">Reference proteome</keyword>
<sequence length="418" mass="47510">MSQWPFYCTDCNKGQSASPYAPFLHDAIYLYGLGLSNIFNMTGSSARNVYRNGSFLSDNCDVQFDGLTGDVVVGPDGVRDSIYSFSSYDEKQKLKSYVYLQVVNTLVNITSLYTDPATTIWASRKGVQPLDIPICGFSGKECPMSAFEQYKPYFIAAIVVAIVIVLLIAAIMKMMESMRSLQSGPSTTSTKFTFDSVHSSKHFSMYMFHQDRVVGYKHSVRANLDKEEMAEFRQMRNIDHDNVNRFIGISLDGPDLMSIWRLCSRGSLRDVIANNTLNMDAFFVFSLMKDIVEGLYYLHSSFLQCHGYLKSSYCLVDDRWQVKLSNYGLTSFRKLEKRTARDQLWTAPELIVEMDHMGTKQGDIYSLALVCSEIVNMKPVWEPSETKGNPEGMFFSALLNPFSSLCKNNKKRRNFVNR</sequence>
<keyword evidence="6" id="KW-0472">Membrane</keyword>
<keyword evidence="5" id="KW-0141">cGMP biosynthesis</keyword>
<dbReference type="AlphaFoldDB" id="A0A914P9P7"/>
<dbReference type="GO" id="GO:0004383">
    <property type="term" value="F:guanylate cyclase activity"/>
    <property type="evidence" value="ECO:0007669"/>
    <property type="project" value="UniProtKB-EC"/>
</dbReference>
<dbReference type="Gene3D" id="1.10.510.10">
    <property type="entry name" value="Transferase(Phosphotransferase) domain 1"/>
    <property type="match status" value="1"/>
</dbReference>
<evidence type="ECO:0000259" key="7">
    <source>
        <dbReference type="PROSITE" id="PS50011"/>
    </source>
</evidence>
<keyword evidence="4" id="KW-0456">Lyase</keyword>
<dbReference type="InterPro" id="IPR028082">
    <property type="entry name" value="Peripla_BP_I"/>
</dbReference>
<dbReference type="Pfam" id="PF07714">
    <property type="entry name" value="PK_Tyr_Ser-Thr"/>
    <property type="match status" value="1"/>
</dbReference>
<keyword evidence="6" id="KW-0812">Transmembrane</keyword>
<evidence type="ECO:0000256" key="3">
    <source>
        <dbReference type="ARBA" id="ARBA00022741"/>
    </source>
</evidence>
<dbReference type="Gene3D" id="3.40.50.2300">
    <property type="match status" value="1"/>
</dbReference>
<evidence type="ECO:0000313" key="8">
    <source>
        <dbReference type="Proteomes" id="UP000887578"/>
    </source>
</evidence>
<evidence type="ECO:0000256" key="2">
    <source>
        <dbReference type="ARBA" id="ARBA00012202"/>
    </source>
</evidence>
<comment type="catalytic activity">
    <reaction evidence="1">
        <text>GTP = 3',5'-cyclic GMP + diphosphate</text>
        <dbReference type="Rhea" id="RHEA:13665"/>
        <dbReference type="ChEBI" id="CHEBI:33019"/>
        <dbReference type="ChEBI" id="CHEBI:37565"/>
        <dbReference type="ChEBI" id="CHEBI:57746"/>
        <dbReference type="EC" id="4.6.1.2"/>
    </reaction>
</comment>
<dbReference type="EC" id="4.6.1.2" evidence="2"/>
<dbReference type="PANTHER" id="PTHR11920:SF495">
    <property type="entry name" value="RECEPTOR-TYPE GUANYLATE CYCLASE GCY-7"/>
    <property type="match status" value="1"/>
</dbReference>
<feature type="transmembrane region" description="Helical" evidence="6">
    <location>
        <begin position="153"/>
        <end position="172"/>
    </location>
</feature>
<evidence type="ECO:0000256" key="5">
    <source>
        <dbReference type="ARBA" id="ARBA00023293"/>
    </source>
</evidence>
<dbReference type="GO" id="GO:0001653">
    <property type="term" value="F:peptide receptor activity"/>
    <property type="evidence" value="ECO:0007669"/>
    <property type="project" value="TreeGrafter"/>
</dbReference>
<dbReference type="InterPro" id="IPR011009">
    <property type="entry name" value="Kinase-like_dom_sf"/>
</dbReference>
<keyword evidence="6" id="KW-1133">Transmembrane helix</keyword>
<dbReference type="InterPro" id="IPR001245">
    <property type="entry name" value="Ser-Thr/Tyr_kinase_cat_dom"/>
</dbReference>
<dbReference type="GO" id="GO:0005524">
    <property type="term" value="F:ATP binding"/>
    <property type="evidence" value="ECO:0007669"/>
    <property type="project" value="InterPro"/>
</dbReference>
<dbReference type="PROSITE" id="PS50011">
    <property type="entry name" value="PROTEIN_KINASE_DOM"/>
    <property type="match status" value="1"/>
</dbReference>
<dbReference type="GO" id="GO:0005886">
    <property type="term" value="C:plasma membrane"/>
    <property type="evidence" value="ECO:0007669"/>
    <property type="project" value="TreeGrafter"/>
</dbReference>
<evidence type="ECO:0000256" key="1">
    <source>
        <dbReference type="ARBA" id="ARBA00001436"/>
    </source>
</evidence>
<evidence type="ECO:0000256" key="4">
    <source>
        <dbReference type="ARBA" id="ARBA00023239"/>
    </source>
</evidence>
<protein>
    <recommendedName>
        <fullName evidence="2">guanylate cyclase</fullName>
        <ecNumber evidence="2">4.6.1.2</ecNumber>
    </recommendedName>
</protein>